<reference evidence="11" key="1">
    <citation type="submission" date="2018-02" db="EMBL/GenBank/DDBJ databases">
        <authorList>
            <person name="Cohen D.B."/>
            <person name="Kent A.D."/>
        </authorList>
    </citation>
    <scope>NUCLEOTIDE SEQUENCE</scope>
</reference>
<dbReference type="GO" id="GO:1901696">
    <property type="term" value="P:cannabinoid biosynthetic process"/>
    <property type="evidence" value="ECO:0007669"/>
    <property type="project" value="UniProtKB-ARBA"/>
</dbReference>
<accession>A0A2N9IBK7</accession>
<evidence type="ECO:0000256" key="6">
    <source>
        <dbReference type="ARBA" id="ARBA00023157"/>
    </source>
</evidence>
<evidence type="ECO:0000313" key="10">
    <source>
        <dbReference type="EMBL" id="SPD02557.1"/>
    </source>
</evidence>
<evidence type="ECO:0000256" key="7">
    <source>
        <dbReference type="ARBA" id="ARBA00023180"/>
    </source>
</evidence>
<dbReference type="GO" id="GO:0016491">
    <property type="term" value="F:oxidoreductase activity"/>
    <property type="evidence" value="ECO:0007669"/>
    <property type="project" value="InterPro"/>
</dbReference>
<evidence type="ECO:0000256" key="2">
    <source>
        <dbReference type="ARBA" id="ARBA00005466"/>
    </source>
</evidence>
<dbReference type="Gene3D" id="3.40.462.20">
    <property type="match status" value="1"/>
</dbReference>
<evidence type="ECO:0000259" key="9">
    <source>
        <dbReference type="PROSITE" id="PS51387"/>
    </source>
</evidence>
<keyword evidence="7" id="KW-0325">Glycoprotein</keyword>
<dbReference type="InterPro" id="IPR006094">
    <property type="entry name" value="Oxid_FAD_bind_N"/>
</dbReference>
<dbReference type="Gene3D" id="3.30.465.10">
    <property type="match status" value="1"/>
</dbReference>
<dbReference type="InterPro" id="IPR016167">
    <property type="entry name" value="FAD-bd_PCMH_sub1"/>
</dbReference>
<keyword evidence="3" id="KW-0285">Flavoprotein</keyword>
<dbReference type="Gene3D" id="3.30.43.10">
    <property type="entry name" value="Uridine Diphospho-n-acetylenolpyruvylglucosamine Reductase, domain 2"/>
    <property type="match status" value="1"/>
</dbReference>
<dbReference type="Pfam" id="PF08031">
    <property type="entry name" value="BBE"/>
    <property type="match status" value="1"/>
</dbReference>
<evidence type="ECO:0000256" key="1">
    <source>
        <dbReference type="ARBA" id="ARBA00001974"/>
    </source>
</evidence>
<comment type="cofactor">
    <cofactor evidence="1">
        <name>FAD</name>
        <dbReference type="ChEBI" id="CHEBI:57692"/>
    </cofactor>
</comment>
<dbReference type="GO" id="GO:0071949">
    <property type="term" value="F:FAD binding"/>
    <property type="evidence" value="ECO:0007669"/>
    <property type="project" value="InterPro"/>
</dbReference>
<dbReference type="PANTHER" id="PTHR32448">
    <property type="entry name" value="OS08G0158400 PROTEIN"/>
    <property type="match status" value="1"/>
</dbReference>
<evidence type="ECO:0000256" key="4">
    <source>
        <dbReference type="ARBA" id="ARBA00022729"/>
    </source>
</evidence>
<dbReference type="EMBL" id="OIVN01005612">
    <property type="protein sequence ID" value="SPD23286.1"/>
    <property type="molecule type" value="Genomic_DNA"/>
</dbReference>
<name>A0A2N9IBK7_FAGSY</name>
<dbReference type="InterPro" id="IPR016169">
    <property type="entry name" value="FAD-bd_PCMH_sub2"/>
</dbReference>
<dbReference type="SUPFAM" id="SSF56176">
    <property type="entry name" value="FAD-binding/transporter-associated domain-like"/>
    <property type="match status" value="1"/>
</dbReference>
<evidence type="ECO:0000256" key="5">
    <source>
        <dbReference type="ARBA" id="ARBA00022827"/>
    </source>
</evidence>
<keyword evidence="6" id="KW-1015">Disulfide bond</keyword>
<dbReference type="PROSITE" id="PS51387">
    <property type="entry name" value="FAD_PCMH"/>
    <property type="match status" value="1"/>
</dbReference>
<feature type="signal peptide" evidence="8">
    <location>
        <begin position="1"/>
        <end position="23"/>
    </location>
</feature>
<feature type="domain" description="FAD-binding PCMH-type" evidence="9">
    <location>
        <begin position="75"/>
        <end position="249"/>
    </location>
</feature>
<keyword evidence="4 8" id="KW-0732">Signal</keyword>
<gene>
    <name evidence="10" type="ORF">FSB_LOCUS30439</name>
    <name evidence="11" type="ORF">FSB_LOCUS51168</name>
</gene>
<dbReference type="AlphaFoldDB" id="A0A2N9IBK7"/>
<keyword evidence="5" id="KW-0274">FAD</keyword>
<dbReference type="Pfam" id="PF01565">
    <property type="entry name" value="FAD_binding_4"/>
    <property type="match status" value="1"/>
</dbReference>
<dbReference type="InterPro" id="IPR012951">
    <property type="entry name" value="BBE"/>
</dbReference>
<dbReference type="InterPro" id="IPR016166">
    <property type="entry name" value="FAD-bd_PCMH"/>
</dbReference>
<protein>
    <recommendedName>
        <fullName evidence="9">FAD-binding PCMH-type domain-containing protein</fullName>
    </recommendedName>
</protein>
<evidence type="ECO:0000313" key="11">
    <source>
        <dbReference type="EMBL" id="SPD23286.1"/>
    </source>
</evidence>
<proteinExistence type="inferred from homology"/>
<evidence type="ECO:0000256" key="3">
    <source>
        <dbReference type="ARBA" id="ARBA00022630"/>
    </source>
</evidence>
<organism evidence="11">
    <name type="scientific">Fagus sylvatica</name>
    <name type="common">Beechnut</name>
    <dbReference type="NCBI Taxonomy" id="28930"/>
    <lineage>
        <taxon>Eukaryota</taxon>
        <taxon>Viridiplantae</taxon>
        <taxon>Streptophyta</taxon>
        <taxon>Embryophyta</taxon>
        <taxon>Tracheophyta</taxon>
        <taxon>Spermatophyta</taxon>
        <taxon>Magnoliopsida</taxon>
        <taxon>eudicotyledons</taxon>
        <taxon>Gunneridae</taxon>
        <taxon>Pentapetalae</taxon>
        <taxon>rosids</taxon>
        <taxon>fabids</taxon>
        <taxon>Fagales</taxon>
        <taxon>Fagaceae</taxon>
        <taxon>Fagus</taxon>
    </lineage>
</organism>
<comment type="similarity">
    <text evidence="2">Belongs to the oxygen-dependent FAD-linked oxidoreductase family.</text>
</comment>
<feature type="chain" id="PRO_5015084722" description="FAD-binding PCMH-type domain-containing protein" evidence="8">
    <location>
        <begin position="24"/>
        <end position="529"/>
    </location>
</feature>
<sequence>MKLSSSLLIFCVLWLLVSSLSWATSNSGIDNFIECISNHSKTSNAIPEAIYTPNNSSFQAVLLSHIKNRRFTTPTTPKPLAIVAALHVTHVQATILCAKHHGLQIRIRSGGHDYEGISYVSHVPFIILDMFNLRSINVDIANETAWVQAGATVGEVYYRIAEKSKEHGFPAAACLSVGTGGHFSGGGYGNMLRKHGLSVDNIIDAQIADVNGKIHDRKSMGEDLFWAIRGGGGSSFGVILSWKIKLVRVPPIVTVFNVRRTLEEGATNIAYRWQHVGPKLPKDLFIRVMPQVMNASEGKKTIEIYFHGFYLGQRKALLSLVNESFPELVLQEKECIEMSWVESTVFWADYPIGTSIDVLLQRPTKPTNFFKNKSDYVKKVIPKAGLESIWKLMIEAGINWIQWSPSGGRMHEISKFETPFPHRAGNLFHIQYSFFWQEKGIEITNRYLNSSKALYDAMAPYVSKSPREAFFCYRDLDIGANSNYTKFDHAQVYGAKYFKGNFERLVRVKTMVDPENFFKNEQSIPPHPH</sequence>
<evidence type="ECO:0000256" key="8">
    <source>
        <dbReference type="SAM" id="SignalP"/>
    </source>
</evidence>
<dbReference type="FunFam" id="3.30.43.10:FF:000004">
    <property type="entry name" value="Berberine bridge enzyme-like 15"/>
    <property type="match status" value="1"/>
</dbReference>
<dbReference type="InterPro" id="IPR036318">
    <property type="entry name" value="FAD-bd_PCMH-like_sf"/>
</dbReference>
<dbReference type="EMBL" id="OIVN01002319">
    <property type="protein sequence ID" value="SPD02557.1"/>
    <property type="molecule type" value="Genomic_DNA"/>
</dbReference>